<sequence>MKELDIVSFGKSDIENTLEKMSPGEIDKLAFGAIELDKNGTILKYNAAEGAITGRNPADVIGKNFFRDVAPCTSKASFKGVFDAGVRDNNLNTMFEYVFDYNMQPTKVKVHMKTSINGQSYWIFVKRL</sequence>
<keyword evidence="3 8" id="KW-0600">Photoreceptor protein</keyword>
<name>A0ABT4M266_9BURK</name>
<keyword evidence="11" id="KW-1185">Reference proteome</keyword>
<evidence type="ECO:0000256" key="6">
    <source>
        <dbReference type="ARBA" id="ARBA00023170"/>
    </source>
</evidence>
<reference evidence="10" key="1">
    <citation type="submission" date="2022-12" db="EMBL/GenBank/DDBJ databases">
        <title>Bacterial isolates from different developmental stages of Nematostella vectensis.</title>
        <authorList>
            <person name="Fraune S."/>
        </authorList>
    </citation>
    <scope>NUCLEOTIDE SEQUENCE</scope>
    <source>
        <strain evidence="10">G21619-S1</strain>
    </source>
</reference>
<comment type="caution">
    <text evidence="10">The sequence shown here is derived from an EMBL/GenBank/DDBJ whole genome shotgun (WGS) entry which is preliminary data.</text>
</comment>
<evidence type="ECO:0000259" key="9">
    <source>
        <dbReference type="PROSITE" id="PS50112"/>
    </source>
</evidence>
<evidence type="ECO:0000256" key="4">
    <source>
        <dbReference type="ARBA" id="ARBA00022606"/>
    </source>
</evidence>
<dbReference type="Pfam" id="PF00989">
    <property type="entry name" value="PAS"/>
    <property type="match status" value="1"/>
</dbReference>
<dbReference type="NCBIfam" id="TIGR02373">
    <property type="entry name" value="photo_yellow"/>
    <property type="match status" value="1"/>
</dbReference>
<evidence type="ECO:0000256" key="3">
    <source>
        <dbReference type="ARBA" id="ARBA00022543"/>
    </source>
</evidence>
<dbReference type="InterPro" id="IPR000014">
    <property type="entry name" value="PAS"/>
</dbReference>
<dbReference type="InterPro" id="IPR012130">
    <property type="entry name" value="PYP"/>
</dbReference>
<evidence type="ECO:0000313" key="11">
    <source>
        <dbReference type="Proteomes" id="UP001068379"/>
    </source>
</evidence>
<proteinExistence type="inferred from homology"/>
<protein>
    <recommendedName>
        <fullName evidence="2 7">Photoactive yellow protein</fullName>
        <shortName evidence="8">PYP</shortName>
    </recommendedName>
</protein>
<gene>
    <name evidence="10" type="primary">pyp</name>
    <name evidence="10" type="ORF">O4H32_04355</name>
</gene>
<evidence type="ECO:0000256" key="7">
    <source>
        <dbReference type="NCBIfam" id="TIGR02373"/>
    </source>
</evidence>
<evidence type="ECO:0000256" key="1">
    <source>
        <dbReference type="ARBA" id="ARBA00009132"/>
    </source>
</evidence>
<dbReference type="PROSITE" id="PS50112">
    <property type="entry name" value="PAS"/>
    <property type="match status" value="1"/>
</dbReference>
<dbReference type="SUPFAM" id="SSF55785">
    <property type="entry name" value="PYP-like sensor domain (PAS domain)"/>
    <property type="match status" value="1"/>
</dbReference>
<dbReference type="CDD" id="cd00130">
    <property type="entry name" value="PAS"/>
    <property type="match status" value="1"/>
</dbReference>
<keyword evidence="4 8" id="KW-0716">Sensory transduction</keyword>
<dbReference type="InterPro" id="IPR035965">
    <property type="entry name" value="PAS-like_dom_sf"/>
</dbReference>
<accession>A0ABT4M266</accession>
<dbReference type="Proteomes" id="UP001068379">
    <property type="component" value="Unassembled WGS sequence"/>
</dbReference>
<feature type="domain" description="PAS" evidence="9">
    <location>
        <begin position="36"/>
        <end position="69"/>
    </location>
</feature>
<organism evidence="10 11">
    <name type="scientific">Castellaniella denitrificans</name>
    <dbReference type="NCBI Taxonomy" id="56119"/>
    <lineage>
        <taxon>Bacteria</taxon>
        <taxon>Pseudomonadati</taxon>
        <taxon>Pseudomonadota</taxon>
        <taxon>Betaproteobacteria</taxon>
        <taxon>Burkholderiales</taxon>
        <taxon>Alcaligenaceae</taxon>
        <taxon>Castellaniella</taxon>
    </lineage>
</organism>
<comment type="similarity">
    <text evidence="1 8">Belongs to the photoactive yellow protein family.</text>
</comment>
<keyword evidence="5 8" id="KW-0157">Chromophore</keyword>
<evidence type="ECO:0000256" key="2">
    <source>
        <dbReference type="ARBA" id="ARBA00019243"/>
    </source>
</evidence>
<dbReference type="InterPro" id="IPR013767">
    <property type="entry name" value="PAS_fold"/>
</dbReference>
<dbReference type="RefSeq" id="WP_269357053.1">
    <property type="nucleotide sequence ID" value="NZ_JAPWHE010000002.1"/>
</dbReference>
<keyword evidence="6 8" id="KW-0675">Receptor</keyword>
<evidence type="ECO:0000256" key="8">
    <source>
        <dbReference type="PIRNR" id="PIRNR000087"/>
    </source>
</evidence>
<dbReference type="PIRSF" id="PIRSF000087">
    <property type="entry name" value="PYP"/>
    <property type="match status" value="1"/>
</dbReference>
<evidence type="ECO:0000256" key="5">
    <source>
        <dbReference type="ARBA" id="ARBA00022991"/>
    </source>
</evidence>
<dbReference type="Gene3D" id="3.30.450.20">
    <property type="entry name" value="PAS domain"/>
    <property type="match status" value="1"/>
</dbReference>
<dbReference type="EMBL" id="JAPWHE010000002">
    <property type="protein sequence ID" value="MCZ4329189.1"/>
    <property type="molecule type" value="Genomic_DNA"/>
</dbReference>
<evidence type="ECO:0000313" key="10">
    <source>
        <dbReference type="EMBL" id="MCZ4329189.1"/>
    </source>
</evidence>